<organism evidence="2 3">
    <name type="scientific">Gigaspora margarita</name>
    <dbReference type="NCBI Taxonomy" id="4874"/>
    <lineage>
        <taxon>Eukaryota</taxon>
        <taxon>Fungi</taxon>
        <taxon>Fungi incertae sedis</taxon>
        <taxon>Mucoromycota</taxon>
        <taxon>Glomeromycotina</taxon>
        <taxon>Glomeromycetes</taxon>
        <taxon>Diversisporales</taxon>
        <taxon>Gigasporaceae</taxon>
        <taxon>Gigaspora</taxon>
    </lineage>
</organism>
<evidence type="ECO:0000313" key="3">
    <source>
        <dbReference type="Proteomes" id="UP000789901"/>
    </source>
</evidence>
<feature type="non-terminal residue" evidence="2">
    <location>
        <position position="1"/>
    </location>
</feature>
<dbReference type="Proteomes" id="UP000789901">
    <property type="component" value="Unassembled WGS sequence"/>
</dbReference>
<evidence type="ECO:0000313" key="2">
    <source>
        <dbReference type="EMBL" id="CAG8848899.1"/>
    </source>
</evidence>
<dbReference type="SUPFAM" id="SSF52540">
    <property type="entry name" value="P-loop containing nucleoside triphosphate hydrolases"/>
    <property type="match status" value="1"/>
</dbReference>
<dbReference type="EMBL" id="CAJVQB010093917">
    <property type="protein sequence ID" value="CAG8848899.1"/>
    <property type="molecule type" value="Genomic_DNA"/>
</dbReference>
<dbReference type="Pfam" id="PF01712">
    <property type="entry name" value="dNK"/>
    <property type="match status" value="1"/>
</dbReference>
<protein>
    <submittedName>
        <fullName evidence="2">29982_t:CDS:1</fullName>
    </submittedName>
</protein>
<dbReference type="Gene3D" id="3.40.50.300">
    <property type="entry name" value="P-loop containing nucleotide triphosphate hydrolases"/>
    <property type="match status" value="1"/>
</dbReference>
<evidence type="ECO:0000259" key="1">
    <source>
        <dbReference type="Pfam" id="PF01712"/>
    </source>
</evidence>
<feature type="domain" description="Deoxynucleoside kinase" evidence="1">
    <location>
        <begin position="114"/>
        <end position="219"/>
    </location>
</feature>
<gene>
    <name evidence="2" type="ORF">GMARGA_LOCUS39416</name>
</gene>
<accession>A0ABN7X6I3</accession>
<comment type="caution">
    <text evidence="2">The sequence shown here is derived from an EMBL/GenBank/DDBJ whole genome shotgun (WGS) entry which is preliminary data.</text>
</comment>
<keyword evidence="3" id="KW-1185">Reference proteome</keyword>
<sequence>KLTKVKSPFNKPNELTSISPFNGPLFNQLTLMEHFEESLYIRIATNKKNQLTKKQYQDWKKQMNLKIEHQHNHNTLHNEGNQFSLKNIITNQIQEGYDNLHKMLNHDQLKLNFIVIDGAIAVGKTTAYHWLKTWLQSYEQNIILREEITLQHKDLLKMFYANPEKYSFALQLTIINEWNMMYQQLHRLQLEGKIPNKTYIIEDRTVYSTQFFTEEIITNQEEKEKLNQLLQHSIFKLSNEGNKGTDKQILKEYLIKIYNRYKNMIKQVHPNYIRINNNIPNLEHMFRTLFIHEMNTNTEKYNKKKIYRLQEHWDYHLEPKLGEIPTKSYTVFIPFTLQNQAVKVLTAQRLNVTIYPN</sequence>
<dbReference type="InterPro" id="IPR031314">
    <property type="entry name" value="DNK_dom"/>
</dbReference>
<dbReference type="InterPro" id="IPR027417">
    <property type="entry name" value="P-loop_NTPase"/>
</dbReference>
<name>A0ABN7X6I3_GIGMA</name>
<proteinExistence type="predicted"/>
<reference evidence="2 3" key="1">
    <citation type="submission" date="2021-06" db="EMBL/GenBank/DDBJ databases">
        <authorList>
            <person name="Kallberg Y."/>
            <person name="Tangrot J."/>
            <person name="Rosling A."/>
        </authorList>
    </citation>
    <scope>NUCLEOTIDE SEQUENCE [LARGE SCALE GENOMIC DNA]</scope>
    <source>
        <strain evidence="2 3">120-4 pot B 10/14</strain>
    </source>
</reference>